<dbReference type="GeneID" id="19113633"/>
<dbReference type="EMBL" id="KB445563">
    <property type="protein sequence ID" value="EMC91676.1"/>
    <property type="molecule type" value="Genomic_DNA"/>
</dbReference>
<dbReference type="AlphaFoldDB" id="M2M4Y6"/>
<feature type="region of interest" description="Disordered" evidence="1">
    <location>
        <begin position="257"/>
        <end position="291"/>
    </location>
</feature>
<dbReference type="HOGENOM" id="CLU_358267_0_0_1"/>
<sequence>MGNFSTGQRPSLLRSGLTTSREDITLGPPKTQFASSRTVSRLADFADKPATPPTEAALEERDGKNGGRTFGDKSNRKSLGATETDGRHNRESWTSVRDRRALGGDEEKAEGDERKFGRRDHATDGERRNGYSERPDSRWHRDERRTTAERQGGWREREKERRDRDFDNGHNDKEPEWMDDPAPKVQEDDFGELTSMPKNQEDFEKWKKAQHARYRKSTDEPEAVPAEPPPGASASEVPSAKSIASLKLEGIVDKPFGNWNEGKSTDGAAESAGVQTSAASAKGNAKSKTSRFMPMFKKDELKDELLAIASSSPEPATTAVNGSAEDKAGFENILRMLGNTGVGQEATPNEPASPPPRQVSNGTKPKSRFTGFFDQTKSPDRMQPPTTGKQAPSKPVESEMLQTGRGFMEEPNNIFGGTLGEEISRDQRPTAQAVSTAMSPDSILQTNVPKDPRSQTGRMNDIFLDPTHRGASTPDTNIEDLLASQRNQQRQQGVDNKNSEFLLGLLQNKGASRPPSQQLRQAPPDFQLWREQPPIIPETHAPKPRAPPPPGLFEDQLLRNHPQEPPRQEQPSMANNDMVQRRTSQRAPPGFFDEPGLFQQQQQQHQQQQHHHHQRNFTESARQFGQPAASRRMSNQINIPPMQILPHAQPPSAPFPGDFMQSPNSAVPPPGFHPHMPRHPPGIHNIPNIFSAPQPPKQQPQREPMGFNGLGAVGGTGMLPRTTSPPNAPPGFFAGPQGLPQGFMPMRSPQEGMPVGASGGGRGFDAFRGLGQGR</sequence>
<feature type="compositionally biased region" description="Polar residues" evidence="1">
    <location>
        <begin position="569"/>
        <end position="586"/>
    </location>
</feature>
<feature type="region of interest" description="Disordered" evidence="1">
    <location>
        <begin position="331"/>
        <end position="399"/>
    </location>
</feature>
<evidence type="ECO:0000256" key="1">
    <source>
        <dbReference type="SAM" id="MobiDB-lite"/>
    </source>
</evidence>
<dbReference type="RefSeq" id="XP_007680894.1">
    <property type="nucleotide sequence ID" value="XM_007682704.1"/>
</dbReference>
<feature type="compositionally biased region" description="Basic and acidic residues" evidence="1">
    <location>
        <begin position="58"/>
        <end position="75"/>
    </location>
</feature>
<feature type="compositionally biased region" description="Basic and acidic residues" evidence="1">
    <location>
        <begin position="556"/>
        <end position="567"/>
    </location>
</feature>
<evidence type="ECO:0000313" key="2">
    <source>
        <dbReference type="EMBL" id="EMC91676.1"/>
    </source>
</evidence>
<feature type="compositionally biased region" description="Low complexity" evidence="1">
    <location>
        <begin position="734"/>
        <end position="743"/>
    </location>
</feature>
<dbReference type="OMA" id="PAEEWMG"/>
<feature type="region of interest" description="Disordered" evidence="1">
    <location>
        <begin position="536"/>
        <end position="632"/>
    </location>
</feature>
<keyword evidence="3" id="KW-1185">Reference proteome</keyword>
<feature type="compositionally biased region" description="Polar residues" evidence="1">
    <location>
        <begin position="484"/>
        <end position="496"/>
    </location>
</feature>
<evidence type="ECO:0000313" key="3">
    <source>
        <dbReference type="Proteomes" id="UP000011761"/>
    </source>
</evidence>
<feature type="region of interest" description="Disordered" evidence="1">
    <location>
        <begin position="425"/>
        <end position="502"/>
    </location>
</feature>
<dbReference type="KEGG" id="bcom:BAUCODRAFT_38783"/>
<dbReference type="InterPro" id="IPR046784">
    <property type="entry name" value="Eap1"/>
</dbReference>
<proteinExistence type="predicted"/>
<feature type="region of interest" description="Disordered" evidence="1">
    <location>
        <begin position="734"/>
        <end position="774"/>
    </location>
</feature>
<dbReference type="eggNOG" id="ENOG502S7KY">
    <property type="taxonomic scope" value="Eukaryota"/>
</dbReference>
<organism evidence="2 3">
    <name type="scientific">Baudoinia panamericana (strain UAMH 10762)</name>
    <name type="common">Angels' share fungus</name>
    <name type="synonym">Baudoinia compniacensis (strain UAMH 10762)</name>
    <dbReference type="NCBI Taxonomy" id="717646"/>
    <lineage>
        <taxon>Eukaryota</taxon>
        <taxon>Fungi</taxon>
        <taxon>Dikarya</taxon>
        <taxon>Ascomycota</taxon>
        <taxon>Pezizomycotina</taxon>
        <taxon>Dothideomycetes</taxon>
        <taxon>Dothideomycetidae</taxon>
        <taxon>Mycosphaerellales</taxon>
        <taxon>Teratosphaeriaceae</taxon>
        <taxon>Baudoinia</taxon>
    </lineage>
</organism>
<accession>M2M4Y6</accession>
<reference evidence="2 3" key="1">
    <citation type="journal article" date="2012" name="PLoS Pathog.">
        <title>Diverse lifestyles and strategies of plant pathogenesis encoded in the genomes of eighteen Dothideomycetes fungi.</title>
        <authorList>
            <person name="Ohm R.A."/>
            <person name="Feau N."/>
            <person name="Henrissat B."/>
            <person name="Schoch C.L."/>
            <person name="Horwitz B.A."/>
            <person name="Barry K.W."/>
            <person name="Condon B.J."/>
            <person name="Copeland A.C."/>
            <person name="Dhillon B."/>
            <person name="Glaser F."/>
            <person name="Hesse C.N."/>
            <person name="Kosti I."/>
            <person name="LaButti K."/>
            <person name="Lindquist E.A."/>
            <person name="Lucas S."/>
            <person name="Salamov A.A."/>
            <person name="Bradshaw R.E."/>
            <person name="Ciuffetti L."/>
            <person name="Hamelin R.C."/>
            <person name="Kema G.H.J."/>
            <person name="Lawrence C."/>
            <person name="Scott J.A."/>
            <person name="Spatafora J.W."/>
            <person name="Turgeon B.G."/>
            <person name="de Wit P.J.G.M."/>
            <person name="Zhong S."/>
            <person name="Goodwin S.B."/>
            <person name="Grigoriev I.V."/>
        </authorList>
    </citation>
    <scope>NUCLEOTIDE SEQUENCE [LARGE SCALE GENOMIC DNA]</scope>
    <source>
        <strain evidence="2 3">UAMH 10762</strain>
    </source>
</reference>
<name>M2M4Y6_BAUPA</name>
<feature type="region of interest" description="Disordered" evidence="1">
    <location>
        <begin position="1"/>
        <end position="240"/>
    </location>
</feature>
<dbReference type="OrthoDB" id="2504266at2759"/>
<gene>
    <name evidence="2" type="ORF">BAUCODRAFT_38783</name>
</gene>
<dbReference type="Pfam" id="PF20566">
    <property type="entry name" value="Eap1"/>
    <property type="match status" value="1"/>
</dbReference>
<feature type="compositionally biased region" description="Basic and acidic residues" evidence="1">
    <location>
        <begin position="84"/>
        <end position="187"/>
    </location>
</feature>
<protein>
    <submittedName>
        <fullName evidence="2">Uncharacterized protein</fullName>
    </submittedName>
</protein>
<feature type="compositionally biased region" description="Polar residues" evidence="1">
    <location>
        <begin position="429"/>
        <end position="458"/>
    </location>
</feature>
<dbReference type="Proteomes" id="UP000011761">
    <property type="component" value="Unassembled WGS sequence"/>
</dbReference>
<feature type="compositionally biased region" description="Low complexity" evidence="1">
    <location>
        <begin position="277"/>
        <end position="287"/>
    </location>
</feature>